<evidence type="ECO:0000313" key="2">
    <source>
        <dbReference type="EMBL" id="KAK3285998.1"/>
    </source>
</evidence>
<reference evidence="2 3" key="1">
    <citation type="journal article" date="2015" name="Genome Biol. Evol.">
        <title>Comparative Genomics of a Bacterivorous Green Alga Reveals Evolutionary Causalities and Consequences of Phago-Mixotrophic Mode of Nutrition.</title>
        <authorList>
            <person name="Burns J.A."/>
            <person name="Paasch A."/>
            <person name="Narechania A."/>
            <person name="Kim E."/>
        </authorList>
    </citation>
    <scope>NUCLEOTIDE SEQUENCE [LARGE SCALE GENOMIC DNA]</scope>
    <source>
        <strain evidence="2 3">PLY_AMNH</strain>
    </source>
</reference>
<dbReference type="InterPro" id="IPR036259">
    <property type="entry name" value="MFS_trans_sf"/>
</dbReference>
<dbReference type="Proteomes" id="UP001190700">
    <property type="component" value="Unassembled WGS sequence"/>
</dbReference>
<organism evidence="2 3">
    <name type="scientific">Cymbomonas tetramitiformis</name>
    <dbReference type="NCBI Taxonomy" id="36881"/>
    <lineage>
        <taxon>Eukaryota</taxon>
        <taxon>Viridiplantae</taxon>
        <taxon>Chlorophyta</taxon>
        <taxon>Pyramimonadophyceae</taxon>
        <taxon>Pyramimonadales</taxon>
        <taxon>Pyramimonadaceae</taxon>
        <taxon>Cymbomonas</taxon>
    </lineage>
</organism>
<dbReference type="EMBL" id="LGRX02001531">
    <property type="protein sequence ID" value="KAK3285998.1"/>
    <property type="molecule type" value="Genomic_DNA"/>
</dbReference>
<keyword evidence="1" id="KW-0812">Transmembrane</keyword>
<sequence length="245" mass="26649">MLGAMKGAELTHLVDQHSSPKTDIQEEEMGVRIPEALSSCEGSAAGDPYSLAAGASSSIHETRCHQGAEGLTLRQLIRKSAFWHLALLSLQVMYIVQGVVHGFILYLQHDVGFSPLTASTLNLVLFAFSVVGKLLLGIFMDGAWRKHASICSWYGSCFTLISAKPAQCFGTRNLGALQNVFNFFQIIGGCLGTAVTGNLRTATGSYTASFSVFTGMAMMVCIHCYYLEIHTPRSHKWSSVRFDDV</sequence>
<comment type="caution">
    <text evidence="2">The sequence shown here is derived from an EMBL/GenBank/DDBJ whole genome shotgun (WGS) entry which is preliminary data.</text>
</comment>
<keyword evidence="1" id="KW-1133">Transmembrane helix</keyword>
<gene>
    <name evidence="2" type="ORF">CYMTET_6423</name>
</gene>
<feature type="transmembrane region" description="Helical" evidence="1">
    <location>
        <begin position="180"/>
        <end position="199"/>
    </location>
</feature>
<keyword evidence="3" id="KW-1185">Reference proteome</keyword>
<dbReference type="SUPFAM" id="SSF103473">
    <property type="entry name" value="MFS general substrate transporter"/>
    <property type="match status" value="1"/>
</dbReference>
<proteinExistence type="predicted"/>
<keyword evidence="1" id="KW-0472">Membrane</keyword>
<feature type="transmembrane region" description="Helical" evidence="1">
    <location>
        <begin position="81"/>
        <end position="107"/>
    </location>
</feature>
<evidence type="ECO:0000313" key="3">
    <source>
        <dbReference type="Proteomes" id="UP001190700"/>
    </source>
</evidence>
<accession>A0AAE0GXK3</accession>
<feature type="transmembrane region" description="Helical" evidence="1">
    <location>
        <begin position="205"/>
        <end position="227"/>
    </location>
</feature>
<evidence type="ECO:0000256" key="1">
    <source>
        <dbReference type="SAM" id="Phobius"/>
    </source>
</evidence>
<name>A0AAE0GXK3_9CHLO</name>
<dbReference type="Gene3D" id="1.20.1250.20">
    <property type="entry name" value="MFS general substrate transporter like domains"/>
    <property type="match status" value="1"/>
</dbReference>
<protein>
    <submittedName>
        <fullName evidence="2">Uncharacterized protein</fullName>
    </submittedName>
</protein>
<dbReference type="AlphaFoldDB" id="A0AAE0GXK3"/>
<feature type="transmembrane region" description="Helical" evidence="1">
    <location>
        <begin position="119"/>
        <end position="139"/>
    </location>
</feature>